<keyword evidence="4 5" id="KW-0648">Protein biosynthesis</keyword>
<dbReference type="InterPro" id="IPR041711">
    <property type="entry name" value="Met-tRNA-FMT_N"/>
</dbReference>
<dbReference type="Pfam" id="PF02911">
    <property type="entry name" value="Formyl_trans_C"/>
    <property type="match status" value="1"/>
</dbReference>
<gene>
    <name evidence="5 8" type="primary">fmt</name>
    <name evidence="8" type="ORF">KKP3000_000335</name>
</gene>
<dbReference type="InterPro" id="IPR005794">
    <property type="entry name" value="Fmt"/>
</dbReference>
<dbReference type="PANTHER" id="PTHR11138">
    <property type="entry name" value="METHIONYL-TRNA FORMYLTRANSFERASE"/>
    <property type="match status" value="1"/>
</dbReference>
<dbReference type="HAMAP" id="MF_00182">
    <property type="entry name" value="Formyl_trans"/>
    <property type="match status" value="1"/>
</dbReference>
<dbReference type="CDD" id="cd08704">
    <property type="entry name" value="Met_tRNA_FMT_C"/>
    <property type="match status" value="1"/>
</dbReference>
<comment type="similarity">
    <text evidence="1 5">Belongs to the Fmt family.</text>
</comment>
<comment type="caution">
    <text evidence="8">The sequence shown here is derived from an EMBL/GenBank/DDBJ whole genome shotgun (WGS) entry which is preliminary data.</text>
</comment>
<dbReference type="InterPro" id="IPR044135">
    <property type="entry name" value="Met-tRNA-FMT_C"/>
</dbReference>
<dbReference type="GO" id="GO:0004479">
    <property type="term" value="F:methionyl-tRNA formyltransferase activity"/>
    <property type="evidence" value="ECO:0007669"/>
    <property type="project" value="UniProtKB-EC"/>
</dbReference>
<comment type="catalytic activity">
    <reaction evidence="5">
        <text>L-methionyl-tRNA(fMet) + (6R)-10-formyltetrahydrofolate = N-formyl-L-methionyl-tRNA(fMet) + (6S)-5,6,7,8-tetrahydrofolate + H(+)</text>
        <dbReference type="Rhea" id="RHEA:24380"/>
        <dbReference type="Rhea" id="RHEA-COMP:9952"/>
        <dbReference type="Rhea" id="RHEA-COMP:9953"/>
        <dbReference type="ChEBI" id="CHEBI:15378"/>
        <dbReference type="ChEBI" id="CHEBI:57453"/>
        <dbReference type="ChEBI" id="CHEBI:78530"/>
        <dbReference type="ChEBI" id="CHEBI:78844"/>
        <dbReference type="ChEBI" id="CHEBI:195366"/>
        <dbReference type="EC" id="2.1.2.9"/>
    </reaction>
</comment>
<dbReference type="SUPFAM" id="SSF53328">
    <property type="entry name" value="Formyltransferase"/>
    <property type="match status" value="1"/>
</dbReference>
<feature type="domain" description="Formyl transferase C-terminal" evidence="7">
    <location>
        <begin position="204"/>
        <end position="299"/>
    </location>
</feature>
<keyword evidence="3 5" id="KW-0808">Transferase</keyword>
<evidence type="ECO:0000256" key="2">
    <source>
        <dbReference type="ARBA" id="ARBA00012261"/>
    </source>
</evidence>
<dbReference type="InterPro" id="IPR011034">
    <property type="entry name" value="Formyl_transferase-like_C_sf"/>
</dbReference>
<dbReference type="NCBIfam" id="TIGR00460">
    <property type="entry name" value="fmt"/>
    <property type="match status" value="1"/>
</dbReference>
<proteinExistence type="inferred from homology"/>
<evidence type="ECO:0000313" key="9">
    <source>
        <dbReference type="Proteomes" id="UP001579974"/>
    </source>
</evidence>
<dbReference type="InterPro" id="IPR036477">
    <property type="entry name" value="Formyl_transf_N_sf"/>
</dbReference>
<dbReference type="Pfam" id="PF00551">
    <property type="entry name" value="Formyl_trans_N"/>
    <property type="match status" value="1"/>
</dbReference>
<evidence type="ECO:0000313" key="8">
    <source>
        <dbReference type="EMBL" id="MFB5191561.1"/>
    </source>
</evidence>
<dbReference type="RefSeq" id="WP_275476982.1">
    <property type="nucleotide sequence ID" value="NZ_CP162940.1"/>
</dbReference>
<dbReference type="InterPro" id="IPR005793">
    <property type="entry name" value="Formyl_trans_C"/>
</dbReference>
<dbReference type="InterPro" id="IPR002376">
    <property type="entry name" value="Formyl_transf_N"/>
</dbReference>
<evidence type="ECO:0000259" key="6">
    <source>
        <dbReference type="Pfam" id="PF00551"/>
    </source>
</evidence>
<accession>A0ABV5AH50</accession>
<feature type="domain" description="Formyl transferase N-terminal" evidence="6">
    <location>
        <begin position="4"/>
        <end position="180"/>
    </location>
</feature>
<sequence>MGIKVVFMGTPDFAVPTLEALVAQGWDVLVVTQPDKKVGRKHVLTPPPVKVAALKHGLRVLQPQKVREEASVQELAAFQPDLIVTAAYGQLLPASVLSLPRVGAVNVHASLLPRWRGAAPIHRAIMAGDPETGVTIMEMVQALDAGPMLECRAIPILDTDNVGSLHDKLAQLGATMCQEVLPQYVDGRLTAIEQPEDGVTYAARIERADEFIDWTASVTAVDQHIRGLSPWPGATAWDGELTYKIWSAHKSPAATKLEPGQVRRIGSDIVVGCLDGALCLDEVQPSGRRKMAARDWFGGIRQDVFTFLKGSPS</sequence>
<feature type="binding site" evidence="5">
    <location>
        <begin position="110"/>
        <end position="113"/>
    </location>
    <ligand>
        <name>(6S)-5,6,7,8-tetrahydrofolate</name>
        <dbReference type="ChEBI" id="CHEBI:57453"/>
    </ligand>
</feature>
<evidence type="ECO:0000256" key="3">
    <source>
        <dbReference type="ARBA" id="ARBA00022679"/>
    </source>
</evidence>
<organism evidence="8 9">
    <name type="scientific">Alicyclobacillus fastidiosus</name>
    <dbReference type="NCBI Taxonomy" id="392011"/>
    <lineage>
        <taxon>Bacteria</taxon>
        <taxon>Bacillati</taxon>
        <taxon>Bacillota</taxon>
        <taxon>Bacilli</taxon>
        <taxon>Bacillales</taxon>
        <taxon>Alicyclobacillaceae</taxon>
        <taxon>Alicyclobacillus</taxon>
    </lineage>
</organism>
<keyword evidence="9" id="KW-1185">Reference proteome</keyword>
<protein>
    <recommendedName>
        <fullName evidence="2 5">Methionyl-tRNA formyltransferase</fullName>
        <ecNumber evidence="2 5">2.1.2.9</ecNumber>
    </recommendedName>
</protein>
<dbReference type="PANTHER" id="PTHR11138:SF5">
    <property type="entry name" value="METHIONYL-TRNA FORMYLTRANSFERASE, MITOCHONDRIAL"/>
    <property type="match status" value="1"/>
</dbReference>
<dbReference type="Proteomes" id="UP001579974">
    <property type="component" value="Unassembled WGS sequence"/>
</dbReference>
<dbReference type="Gene3D" id="3.40.50.12230">
    <property type="match status" value="1"/>
</dbReference>
<evidence type="ECO:0000256" key="1">
    <source>
        <dbReference type="ARBA" id="ARBA00010699"/>
    </source>
</evidence>
<comment type="function">
    <text evidence="5">Attaches a formyl group to the free amino group of methionyl-tRNA(fMet). The formyl group appears to play a dual role in the initiator identity of N-formylmethionyl-tRNA by promoting its recognition by IF2 and preventing the misappropriation of this tRNA by the elongation apparatus.</text>
</comment>
<name>A0ABV5AH50_9BACL</name>
<dbReference type="SUPFAM" id="SSF50486">
    <property type="entry name" value="FMT C-terminal domain-like"/>
    <property type="match status" value="1"/>
</dbReference>
<evidence type="ECO:0000256" key="5">
    <source>
        <dbReference type="HAMAP-Rule" id="MF_00182"/>
    </source>
</evidence>
<evidence type="ECO:0000256" key="4">
    <source>
        <dbReference type="ARBA" id="ARBA00022917"/>
    </source>
</evidence>
<reference evidence="8 9" key="1">
    <citation type="journal article" date="2024" name="Int. J. Mol. Sci.">
        <title>Exploration of Alicyclobacillus spp. Genome in Search of Antibiotic Resistance.</title>
        <authorList>
            <person name="Bucka-Kolendo J."/>
            <person name="Kiousi D.E."/>
            <person name="Dekowska A."/>
            <person name="Mikolajczuk-Szczyrba A."/>
            <person name="Karadedos D.M."/>
            <person name="Michael P."/>
            <person name="Galanis A."/>
            <person name="Sokolowska B."/>
        </authorList>
    </citation>
    <scope>NUCLEOTIDE SEQUENCE [LARGE SCALE GENOMIC DNA]</scope>
    <source>
        <strain evidence="8 9">KKP 3000</strain>
    </source>
</reference>
<evidence type="ECO:0000259" key="7">
    <source>
        <dbReference type="Pfam" id="PF02911"/>
    </source>
</evidence>
<dbReference type="EC" id="2.1.2.9" evidence="2 5"/>
<dbReference type="CDD" id="cd08646">
    <property type="entry name" value="FMT_core_Met-tRNA-FMT_N"/>
    <property type="match status" value="1"/>
</dbReference>
<dbReference type="EMBL" id="JBDXSU010000012">
    <property type="protein sequence ID" value="MFB5191561.1"/>
    <property type="molecule type" value="Genomic_DNA"/>
</dbReference>